<feature type="chain" id="PRO_5005328197" evidence="5">
    <location>
        <begin position="23"/>
        <end position="195"/>
    </location>
</feature>
<accession>A0A0K0EFE2</accession>
<name>A0A0K0EFE2_STRER</name>
<dbReference type="Pfam" id="PF03045">
    <property type="entry name" value="DAN"/>
    <property type="match status" value="1"/>
</dbReference>
<keyword evidence="3 5" id="KW-0732">Signal</keyword>
<dbReference type="GO" id="GO:0048018">
    <property type="term" value="F:receptor ligand activity"/>
    <property type="evidence" value="ECO:0007669"/>
    <property type="project" value="TreeGrafter"/>
</dbReference>
<dbReference type="InterPro" id="IPR006207">
    <property type="entry name" value="Cys_knot_C"/>
</dbReference>
<evidence type="ECO:0000256" key="5">
    <source>
        <dbReference type="SAM" id="SignalP"/>
    </source>
</evidence>
<feature type="signal peptide" evidence="5">
    <location>
        <begin position="1"/>
        <end position="22"/>
    </location>
</feature>
<dbReference type="PANTHER" id="PTHR15283:SF4">
    <property type="entry name" value="BURSICON"/>
    <property type="match status" value="1"/>
</dbReference>
<comment type="subcellular location">
    <subcellularLocation>
        <location evidence="1">Secreted</location>
    </subcellularLocation>
</comment>
<evidence type="ECO:0000313" key="9">
    <source>
        <dbReference type="WBParaSite" id="TCONS_00001954.p1"/>
    </source>
</evidence>
<dbReference type="Proteomes" id="UP000035681">
    <property type="component" value="Unplaced"/>
</dbReference>
<dbReference type="InterPro" id="IPR004133">
    <property type="entry name" value="DAN_dom"/>
</dbReference>
<protein>
    <submittedName>
        <fullName evidence="8 9">Bursicon</fullName>
    </submittedName>
</protein>
<dbReference type="AlphaFoldDB" id="A0A0K0EFE2"/>
<dbReference type="Gene3D" id="2.10.90.10">
    <property type="entry name" value="Cystine-knot cytokines"/>
    <property type="match status" value="1"/>
</dbReference>
<sequence length="195" mass="22822">MITKTFILSLVVVLILIISSLSLFHQNSLPNNIIDKDTYDEDKYDTKNSDLNLLDERNAKLSRETFSMLKTGKRHSHKKTYKKRKEKFQVSFEGISSFPQHKTECKAEEINVIVNYNNCISREITNKYCSGTCYSIFIPKLRQQKLKESFQMVSSCVPVEYEVIKIRLECPNQEPNHVYRQFVKVNSCSCKQFFP</sequence>
<dbReference type="InterPro" id="IPR029034">
    <property type="entry name" value="Cystine-knot_cytokine"/>
</dbReference>
<evidence type="ECO:0000256" key="4">
    <source>
        <dbReference type="ARBA" id="ARBA00023157"/>
    </source>
</evidence>
<keyword evidence="7" id="KW-1185">Reference proteome</keyword>
<dbReference type="SMART" id="SM00041">
    <property type="entry name" value="CT"/>
    <property type="match status" value="1"/>
</dbReference>
<dbReference type="WBParaSite" id="SSTP_0000820500.1">
    <property type="protein sequence ID" value="SSTP_0000820500.1"/>
    <property type="gene ID" value="SSTP_0000820500"/>
</dbReference>
<dbReference type="PANTHER" id="PTHR15283">
    <property type="entry name" value="GREMLIN 1"/>
    <property type="match status" value="1"/>
</dbReference>
<dbReference type="GO" id="GO:0038098">
    <property type="term" value="P:sequestering of BMP from receptor via BMP binding"/>
    <property type="evidence" value="ECO:0007669"/>
    <property type="project" value="TreeGrafter"/>
</dbReference>
<organism evidence="8">
    <name type="scientific">Strongyloides stercoralis</name>
    <name type="common">Threadworm</name>
    <dbReference type="NCBI Taxonomy" id="6248"/>
    <lineage>
        <taxon>Eukaryota</taxon>
        <taxon>Metazoa</taxon>
        <taxon>Ecdysozoa</taxon>
        <taxon>Nematoda</taxon>
        <taxon>Chromadorea</taxon>
        <taxon>Rhabditida</taxon>
        <taxon>Tylenchina</taxon>
        <taxon>Panagrolaimomorpha</taxon>
        <taxon>Strongyloidoidea</taxon>
        <taxon>Strongyloididae</taxon>
        <taxon>Strongyloides</taxon>
    </lineage>
</organism>
<evidence type="ECO:0000256" key="2">
    <source>
        <dbReference type="ARBA" id="ARBA00022525"/>
    </source>
</evidence>
<evidence type="ECO:0000259" key="6">
    <source>
        <dbReference type="SMART" id="SM00041"/>
    </source>
</evidence>
<evidence type="ECO:0000313" key="7">
    <source>
        <dbReference type="Proteomes" id="UP000035681"/>
    </source>
</evidence>
<evidence type="ECO:0000256" key="3">
    <source>
        <dbReference type="ARBA" id="ARBA00022729"/>
    </source>
</evidence>
<feature type="domain" description="CTCK" evidence="6">
    <location>
        <begin position="107"/>
        <end position="195"/>
    </location>
</feature>
<evidence type="ECO:0000313" key="8">
    <source>
        <dbReference type="WBParaSite" id="SSTP_0000820500.1"/>
    </source>
</evidence>
<proteinExistence type="predicted"/>
<dbReference type="STRING" id="6248.A0A0K0EFE2"/>
<keyword evidence="2" id="KW-0964">Secreted</keyword>
<reference evidence="8" key="1">
    <citation type="submission" date="2015-08" db="UniProtKB">
        <authorList>
            <consortium name="WormBaseParasite"/>
        </authorList>
    </citation>
    <scope>IDENTIFICATION</scope>
</reference>
<keyword evidence="4" id="KW-1015">Disulfide bond</keyword>
<dbReference type="GO" id="GO:0005615">
    <property type="term" value="C:extracellular space"/>
    <property type="evidence" value="ECO:0007669"/>
    <property type="project" value="TreeGrafter"/>
</dbReference>
<dbReference type="WBParaSite" id="TCONS_00001954.p1">
    <property type="protein sequence ID" value="TCONS_00001954.p1"/>
    <property type="gene ID" value="XLOC_001860"/>
</dbReference>
<dbReference type="GO" id="GO:0009887">
    <property type="term" value="P:animal organ morphogenesis"/>
    <property type="evidence" value="ECO:0007669"/>
    <property type="project" value="TreeGrafter"/>
</dbReference>
<dbReference type="GO" id="GO:0036122">
    <property type="term" value="F:BMP binding"/>
    <property type="evidence" value="ECO:0007669"/>
    <property type="project" value="TreeGrafter"/>
</dbReference>
<evidence type="ECO:0000256" key="1">
    <source>
        <dbReference type="ARBA" id="ARBA00004613"/>
    </source>
</evidence>